<keyword evidence="6" id="KW-0479">Metal-binding</keyword>
<evidence type="ECO:0000313" key="14">
    <source>
        <dbReference type="EMBL" id="KPI35110.1"/>
    </source>
</evidence>
<sequence length="457" mass="52608">MDLYQIGCVVEPWVNLTTPIGRGAHRLAKQEEDDTDSDCSSSRSSNEECKRRGRPSGNPEESPDWSQTYVNKLVQHEIDANLRDYPSLDADTQQAINLKFQNLHQRVRAEGYYECHLGEYAKEVSRYALLFACFYLSLRAGWFLVSAAFLGLFWHQIMFTAHDAGHRGITHSMFTDTLVGLFIADFCCGLSMGWWKSSHNVHHLVTNHPEHDPDIQNVPLFSTCPSFIKSVHSTYYDFTFAWDAFANIAVQYQKYTYYPVMAVARFNLYALSVHHLYNAPKQKSRLTSWVRPTEVAFIACYWFWFGYLIVWRTLPTWPIRIAFVLISHLITMPLHVQITLSHWGMPTADLGVAESFPQHQLRTTMDVDCPQWLDFIHGGLQFQAVHHLFPQVPRHNLRRLQVLVREFCAETGIKYSIRGFVDGNKEVLGRLGELGKQVEMMVACQQHMARTGESGLH</sequence>
<evidence type="ECO:0000256" key="11">
    <source>
        <dbReference type="ARBA" id="ARBA00023136"/>
    </source>
</evidence>
<evidence type="ECO:0000256" key="5">
    <source>
        <dbReference type="ARBA" id="ARBA00022692"/>
    </source>
</evidence>
<keyword evidence="11" id="KW-0472">Membrane</keyword>
<dbReference type="CDD" id="cd03506">
    <property type="entry name" value="Delta6-FADS-like"/>
    <property type="match status" value="1"/>
</dbReference>
<comment type="pathway">
    <text evidence="2">Lipid metabolism.</text>
</comment>
<keyword evidence="8" id="KW-0560">Oxidoreductase</keyword>
<dbReference type="PANTHER" id="PTHR19353">
    <property type="entry name" value="FATTY ACID DESATURASE 2"/>
    <property type="match status" value="1"/>
</dbReference>
<evidence type="ECO:0000256" key="1">
    <source>
        <dbReference type="ARBA" id="ARBA00004141"/>
    </source>
</evidence>
<keyword evidence="9" id="KW-0408">Iron</keyword>
<dbReference type="GO" id="GO:0016020">
    <property type="term" value="C:membrane"/>
    <property type="evidence" value="ECO:0007669"/>
    <property type="project" value="UniProtKB-SubCell"/>
</dbReference>
<dbReference type="AlphaFoldDB" id="A0A0N1H212"/>
<protein>
    <submittedName>
        <fullName evidence="14">Delta(8)-fatty-acid desaturase</fullName>
    </submittedName>
</protein>
<evidence type="ECO:0000256" key="10">
    <source>
        <dbReference type="ARBA" id="ARBA00023098"/>
    </source>
</evidence>
<evidence type="ECO:0000256" key="4">
    <source>
        <dbReference type="ARBA" id="ARBA00022617"/>
    </source>
</evidence>
<accession>A0A0N1H212</accession>
<keyword evidence="5" id="KW-0812">Transmembrane</keyword>
<evidence type="ECO:0000256" key="8">
    <source>
        <dbReference type="ARBA" id="ARBA00023002"/>
    </source>
</evidence>
<dbReference type="GO" id="GO:0006629">
    <property type="term" value="P:lipid metabolic process"/>
    <property type="evidence" value="ECO:0007669"/>
    <property type="project" value="UniProtKB-KW"/>
</dbReference>
<evidence type="ECO:0000256" key="6">
    <source>
        <dbReference type="ARBA" id="ARBA00022723"/>
    </source>
</evidence>
<dbReference type="Pfam" id="PF00487">
    <property type="entry name" value="FA_desaturase"/>
    <property type="match status" value="1"/>
</dbReference>
<evidence type="ECO:0000256" key="3">
    <source>
        <dbReference type="ARBA" id="ARBA00009295"/>
    </source>
</evidence>
<dbReference type="RefSeq" id="XP_017995073.1">
    <property type="nucleotide sequence ID" value="XM_018141212.1"/>
</dbReference>
<dbReference type="InterPro" id="IPR012171">
    <property type="entry name" value="Fatty_acid_desaturase"/>
</dbReference>
<proteinExistence type="inferred from homology"/>
<comment type="subcellular location">
    <subcellularLocation>
        <location evidence="1">Membrane</location>
        <topology evidence="1">Multi-pass membrane protein</topology>
    </subcellularLocation>
</comment>
<keyword evidence="10" id="KW-0443">Lipid metabolism</keyword>
<comment type="similarity">
    <text evidence="3">Belongs to the fatty acid desaturase type 1 family.</text>
</comment>
<dbReference type="VEuPathDB" id="FungiDB:AB675_1331"/>
<feature type="domain" description="Fatty acid desaturase" evidence="13">
    <location>
        <begin position="142"/>
        <end position="416"/>
    </location>
</feature>
<dbReference type="OrthoDB" id="260091at2759"/>
<dbReference type="GO" id="GO:0046872">
    <property type="term" value="F:metal ion binding"/>
    <property type="evidence" value="ECO:0007669"/>
    <property type="project" value="UniProtKB-KW"/>
</dbReference>
<feature type="region of interest" description="Disordered" evidence="12">
    <location>
        <begin position="27"/>
        <end position="65"/>
    </location>
</feature>
<evidence type="ECO:0000256" key="7">
    <source>
        <dbReference type="ARBA" id="ARBA00022989"/>
    </source>
</evidence>
<evidence type="ECO:0000256" key="9">
    <source>
        <dbReference type="ARBA" id="ARBA00023004"/>
    </source>
</evidence>
<comment type="caution">
    <text evidence="14">The sequence shown here is derived from an EMBL/GenBank/DDBJ whole genome shotgun (WGS) entry which is preliminary data.</text>
</comment>
<keyword evidence="15" id="KW-1185">Reference proteome</keyword>
<dbReference type="PANTHER" id="PTHR19353:SF30">
    <property type="entry name" value="DELTA 8-(E)-SPHINGOLIPID DESATURASE"/>
    <property type="match status" value="1"/>
</dbReference>
<organism evidence="14 15">
    <name type="scientific">Cyphellophora attinorum</name>
    <dbReference type="NCBI Taxonomy" id="1664694"/>
    <lineage>
        <taxon>Eukaryota</taxon>
        <taxon>Fungi</taxon>
        <taxon>Dikarya</taxon>
        <taxon>Ascomycota</taxon>
        <taxon>Pezizomycotina</taxon>
        <taxon>Eurotiomycetes</taxon>
        <taxon>Chaetothyriomycetidae</taxon>
        <taxon>Chaetothyriales</taxon>
        <taxon>Cyphellophoraceae</taxon>
        <taxon>Cyphellophora</taxon>
    </lineage>
</organism>
<dbReference type="EMBL" id="LFJN01000044">
    <property type="protein sequence ID" value="KPI35110.1"/>
    <property type="molecule type" value="Genomic_DNA"/>
</dbReference>
<reference evidence="14 15" key="1">
    <citation type="submission" date="2015-06" db="EMBL/GenBank/DDBJ databases">
        <title>Draft genome of the ant-associated black yeast Phialophora attae CBS 131958.</title>
        <authorList>
            <person name="Moreno L.F."/>
            <person name="Stielow B.J."/>
            <person name="de Hoog S."/>
            <person name="Vicente V.A."/>
            <person name="Weiss V.A."/>
            <person name="de Vries M."/>
            <person name="Cruz L.M."/>
            <person name="Souza E.M."/>
        </authorList>
    </citation>
    <scope>NUCLEOTIDE SEQUENCE [LARGE SCALE GENOMIC DNA]</scope>
    <source>
        <strain evidence="14 15">CBS 131958</strain>
    </source>
</reference>
<evidence type="ECO:0000256" key="2">
    <source>
        <dbReference type="ARBA" id="ARBA00005189"/>
    </source>
</evidence>
<dbReference type="PIRSF" id="PIRSF015921">
    <property type="entry name" value="FA_sphinglp_des"/>
    <property type="match status" value="1"/>
</dbReference>
<evidence type="ECO:0000256" key="12">
    <source>
        <dbReference type="SAM" id="MobiDB-lite"/>
    </source>
</evidence>
<dbReference type="Proteomes" id="UP000038010">
    <property type="component" value="Unassembled WGS sequence"/>
</dbReference>
<keyword evidence="7" id="KW-1133">Transmembrane helix</keyword>
<name>A0A0N1H212_9EURO</name>
<dbReference type="InterPro" id="IPR005804">
    <property type="entry name" value="FA_desaturase_dom"/>
</dbReference>
<evidence type="ECO:0000313" key="15">
    <source>
        <dbReference type="Proteomes" id="UP000038010"/>
    </source>
</evidence>
<gene>
    <name evidence="14" type="ORF">AB675_1331</name>
</gene>
<dbReference type="GeneID" id="28733092"/>
<evidence type="ECO:0000259" key="13">
    <source>
        <dbReference type="Pfam" id="PF00487"/>
    </source>
</evidence>
<dbReference type="STRING" id="1664694.A0A0N1H212"/>
<dbReference type="GO" id="GO:0016717">
    <property type="term" value="F:oxidoreductase activity, acting on paired donors, with oxidation of a pair of donors resulting in the reduction of molecular oxygen to two molecules of water"/>
    <property type="evidence" value="ECO:0007669"/>
    <property type="project" value="TreeGrafter"/>
</dbReference>
<keyword evidence="4" id="KW-0349">Heme</keyword>